<organism evidence="2 3">
    <name type="scientific">Liquorilactobacillus mali KCTC 3596 = DSM 20444</name>
    <dbReference type="NCBI Taxonomy" id="1046596"/>
    <lineage>
        <taxon>Bacteria</taxon>
        <taxon>Bacillati</taxon>
        <taxon>Bacillota</taxon>
        <taxon>Bacilli</taxon>
        <taxon>Lactobacillales</taxon>
        <taxon>Lactobacillaceae</taxon>
        <taxon>Liquorilactobacillus</taxon>
    </lineage>
</organism>
<name>J1F3X8_9LACO</name>
<dbReference type="SUPFAM" id="SSF47413">
    <property type="entry name" value="lambda repressor-like DNA-binding domains"/>
    <property type="match status" value="1"/>
</dbReference>
<sequence>MRSVAKQKNKFDIGNHIRMIRLDLGLTMDEFAKKIDDKAKSGTVANWETNKNAPNKKRLKKIAELGNTSVEHLLGNYR</sequence>
<dbReference type="Pfam" id="PF01381">
    <property type="entry name" value="HTH_3"/>
    <property type="match status" value="1"/>
</dbReference>
<evidence type="ECO:0000313" key="2">
    <source>
        <dbReference type="EMBL" id="KRN04152.1"/>
    </source>
</evidence>
<gene>
    <name evidence="2" type="ORF">FD00_GL000439</name>
</gene>
<reference evidence="2 3" key="1">
    <citation type="journal article" date="2015" name="Genome Announc.">
        <title>Expanding the biotechnology potential of lactobacilli through comparative genomics of 213 strains and associated genera.</title>
        <authorList>
            <person name="Sun Z."/>
            <person name="Harris H.M."/>
            <person name="McCann A."/>
            <person name="Guo C."/>
            <person name="Argimon S."/>
            <person name="Zhang W."/>
            <person name="Yang X."/>
            <person name="Jeffery I.B."/>
            <person name="Cooney J.C."/>
            <person name="Kagawa T.F."/>
            <person name="Liu W."/>
            <person name="Song Y."/>
            <person name="Salvetti E."/>
            <person name="Wrobel A."/>
            <person name="Rasinkangas P."/>
            <person name="Parkhill J."/>
            <person name="Rea M.C."/>
            <person name="O'Sullivan O."/>
            <person name="Ritari J."/>
            <person name="Douillard F.P."/>
            <person name="Paul Ross R."/>
            <person name="Yang R."/>
            <person name="Briner A.E."/>
            <person name="Felis G.E."/>
            <person name="de Vos W.M."/>
            <person name="Barrangou R."/>
            <person name="Klaenhammer T.R."/>
            <person name="Caufield P.W."/>
            <person name="Cui Y."/>
            <person name="Zhang H."/>
            <person name="O'Toole P.W."/>
        </authorList>
    </citation>
    <scope>NUCLEOTIDE SEQUENCE [LARGE SCALE GENOMIC DNA]</scope>
    <source>
        <strain evidence="2 3">DSM 20444</strain>
    </source>
</reference>
<dbReference type="InterPro" id="IPR010982">
    <property type="entry name" value="Lambda_DNA-bd_dom_sf"/>
</dbReference>
<dbReference type="OrthoDB" id="2055733at2"/>
<keyword evidence="3" id="KW-1185">Reference proteome</keyword>
<dbReference type="PATRIC" id="fig|1046596.6.peg.466"/>
<evidence type="ECO:0000259" key="1">
    <source>
        <dbReference type="PROSITE" id="PS50943"/>
    </source>
</evidence>
<dbReference type="SMART" id="SM00530">
    <property type="entry name" value="HTH_XRE"/>
    <property type="match status" value="1"/>
</dbReference>
<dbReference type="Proteomes" id="UP000050898">
    <property type="component" value="Unassembled WGS sequence"/>
</dbReference>
<evidence type="ECO:0000313" key="3">
    <source>
        <dbReference type="Proteomes" id="UP000050898"/>
    </source>
</evidence>
<dbReference type="InterPro" id="IPR001387">
    <property type="entry name" value="Cro/C1-type_HTH"/>
</dbReference>
<dbReference type="Gene3D" id="1.10.260.40">
    <property type="entry name" value="lambda repressor-like DNA-binding domains"/>
    <property type="match status" value="1"/>
</dbReference>
<dbReference type="AlphaFoldDB" id="J1F3X8"/>
<dbReference type="CDD" id="cd00093">
    <property type="entry name" value="HTH_XRE"/>
    <property type="match status" value="1"/>
</dbReference>
<comment type="caution">
    <text evidence="2">The sequence shown here is derived from an EMBL/GenBank/DDBJ whole genome shotgun (WGS) entry which is preliminary data.</text>
</comment>
<feature type="domain" description="HTH cro/C1-type" evidence="1">
    <location>
        <begin position="17"/>
        <end position="73"/>
    </location>
</feature>
<dbReference type="EMBL" id="AYYH01000137">
    <property type="protein sequence ID" value="KRN04152.1"/>
    <property type="molecule type" value="Genomic_DNA"/>
</dbReference>
<protein>
    <submittedName>
        <fullName evidence="2">Cro CI family transcriptional regulator</fullName>
    </submittedName>
</protein>
<proteinExistence type="predicted"/>
<dbReference type="PROSITE" id="PS50943">
    <property type="entry name" value="HTH_CROC1"/>
    <property type="match status" value="1"/>
</dbReference>
<dbReference type="GO" id="GO:0003677">
    <property type="term" value="F:DNA binding"/>
    <property type="evidence" value="ECO:0007669"/>
    <property type="project" value="InterPro"/>
</dbReference>
<dbReference type="RefSeq" id="WP_003688616.1">
    <property type="nucleotide sequence ID" value="NZ_AKKT01000062.1"/>
</dbReference>
<dbReference type="GeneID" id="98316197"/>
<accession>J1F3X8</accession>